<keyword evidence="5" id="KW-0597">Phosphoprotein</keyword>
<evidence type="ECO:0000256" key="8">
    <source>
        <dbReference type="ARBA" id="ARBA00022777"/>
    </source>
</evidence>
<keyword evidence="4" id="KW-1003">Cell membrane</keyword>
<organism evidence="15 16">
    <name type="scientific">Cohnella fermenti</name>
    <dbReference type="NCBI Taxonomy" id="2565925"/>
    <lineage>
        <taxon>Bacteria</taxon>
        <taxon>Bacillati</taxon>
        <taxon>Bacillota</taxon>
        <taxon>Bacilli</taxon>
        <taxon>Bacillales</taxon>
        <taxon>Paenibacillaceae</taxon>
        <taxon>Cohnella</taxon>
    </lineage>
</organism>
<dbReference type="EC" id="2.7.13.3" evidence="3"/>
<evidence type="ECO:0000256" key="2">
    <source>
        <dbReference type="ARBA" id="ARBA00004651"/>
    </source>
</evidence>
<keyword evidence="8 15" id="KW-0418">Kinase</keyword>
<comment type="subcellular location">
    <subcellularLocation>
        <location evidence="2">Cell membrane</location>
        <topology evidence="2">Multi-pass membrane protein</topology>
    </subcellularLocation>
</comment>
<feature type="domain" description="Histidine kinase" evidence="13">
    <location>
        <begin position="458"/>
        <end position="573"/>
    </location>
</feature>
<dbReference type="GO" id="GO:0005524">
    <property type="term" value="F:ATP binding"/>
    <property type="evidence" value="ECO:0007669"/>
    <property type="project" value="UniProtKB-KW"/>
</dbReference>
<gene>
    <name evidence="15" type="ORF">E6C55_22460</name>
</gene>
<dbReference type="InterPro" id="IPR003660">
    <property type="entry name" value="HAMP_dom"/>
</dbReference>
<evidence type="ECO:0000259" key="13">
    <source>
        <dbReference type="PROSITE" id="PS50109"/>
    </source>
</evidence>
<dbReference type="InterPro" id="IPR010559">
    <property type="entry name" value="Sig_transdc_His_kin_internal"/>
</dbReference>
<dbReference type="Gene3D" id="6.10.340.10">
    <property type="match status" value="1"/>
</dbReference>
<feature type="domain" description="HAMP" evidence="14">
    <location>
        <begin position="293"/>
        <end position="345"/>
    </location>
</feature>
<evidence type="ECO:0000256" key="7">
    <source>
        <dbReference type="ARBA" id="ARBA00022741"/>
    </source>
</evidence>
<dbReference type="InterPro" id="IPR036890">
    <property type="entry name" value="HATPase_C_sf"/>
</dbReference>
<evidence type="ECO:0000256" key="9">
    <source>
        <dbReference type="ARBA" id="ARBA00022840"/>
    </source>
</evidence>
<keyword evidence="12" id="KW-0812">Transmembrane</keyword>
<dbReference type="GO" id="GO:0005886">
    <property type="term" value="C:plasma membrane"/>
    <property type="evidence" value="ECO:0007669"/>
    <property type="project" value="UniProtKB-SubCell"/>
</dbReference>
<name>A0A4S4BKH9_9BACL</name>
<evidence type="ECO:0000256" key="12">
    <source>
        <dbReference type="SAM" id="Phobius"/>
    </source>
</evidence>
<proteinExistence type="predicted"/>
<dbReference type="PANTHER" id="PTHR34220">
    <property type="entry name" value="SENSOR HISTIDINE KINASE YPDA"/>
    <property type="match status" value="1"/>
</dbReference>
<dbReference type="Gene3D" id="3.30.565.10">
    <property type="entry name" value="Histidine kinase-like ATPase, C-terminal domain"/>
    <property type="match status" value="1"/>
</dbReference>
<keyword evidence="10" id="KW-0902">Two-component regulatory system</keyword>
<evidence type="ECO:0000259" key="14">
    <source>
        <dbReference type="PROSITE" id="PS50885"/>
    </source>
</evidence>
<evidence type="ECO:0000256" key="10">
    <source>
        <dbReference type="ARBA" id="ARBA00023012"/>
    </source>
</evidence>
<keyword evidence="9" id="KW-0067">ATP-binding</keyword>
<dbReference type="PROSITE" id="PS50109">
    <property type="entry name" value="HIS_KIN"/>
    <property type="match status" value="1"/>
</dbReference>
<comment type="catalytic activity">
    <reaction evidence="1">
        <text>ATP + protein L-histidine = ADP + protein N-phospho-L-histidine.</text>
        <dbReference type="EC" id="2.7.13.3"/>
    </reaction>
</comment>
<protein>
    <recommendedName>
        <fullName evidence="3">histidine kinase</fullName>
        <ecNumber evidence="3">2.7.13.3</ecNumber>
    </recommendedName>
</protein>
<dbReference type="SMART" id="SM00387">
    <property type="entry name" value="HATPase_c"/>
    <property type="match status" value="1"/>
</dbReference>
<evidence type="ECO:0000256" key="11">
    <source>
        <dbReference type="ARBA" id="ARBA00023136"/>
    </source>
</evidence>
<sequence>MMASRMLQPSLMRQIVFLISLMLVTLLAAFVVTDRVAKQIIERKVTDTVDKIFLQVQEKMSSFHSDMQGISTFLFYSPTVQNYINSEDSLSRVLMNGELLSMFANTSSMKANIRGIELFDQSGKLLARVGEGEDEWTDSVPKLAYSGRIDLKNRPTERFYKIATPVYGLDSNHIATEFKGTGVYVMDANNFIPILRSAKITSGSRVMLLDGEDRTIASEGVVSDEDVIRVETWKNDPRYIVQSVTLPDSGWKLISVIPKGELLAELDSMQRINVATYVTMFVLLCLFLLIFFTRILRPIRSLMEFIRSYPKNGEDSRYEVIHRNEIGVLGAKLNKMLDDIGALSSEVQSTQTRMYEMELAKKQMEISAFRNQINPHFLYNTLESIRAMALYYNVQDIADLSESLSRMFRYAVKGSNFVAVADELSHVREYARIIDFRFRGRFRILIDCEPELLEATMLKMLLQPLVENAVFHGLERKLGNGRVAIDIRRAPSGDIQLSIEDDGRGMSGERLEELLRQLDNFEEKEDQSGASRGIGVLNIYRRIRLFYGTEAQMGIESLPDQGTLVRITWPARPMAQKEEMDDVQSADRR</sequence>
<dbReference type="Pfam" id="PF02518">
    <property type="entry name" value="HATPase_c"/>
    <property type="match status" value="1"/>
</dbReference>
<dbReference type="PANTHER" id="PTHR34220:SF7">
    <property type="entry name" value="SENSOR HISTIDINE KINASE YPDA"/>
    <property type="match status" value="1"/>
</dbReference>
<dbReference type="EMBL" id="SSOB01000033">
    <property type="protein sequence ID" value="THF75234.1"/>
    <property type="molecule type" value="Genomic_DNA"/>
</dbReference>
<accession>A0A4S4BKH9</accession>
<evidence type="ECO:0000256" key="3">
    <source>
        <dbReference type="ARBA" id="ARBA00012438"/>
    </source>
</evidence>
<dbReference type="Proteomes" id="UP000310636">
    <property type="component" value="Unassembled WGS sequence"/>
</dbReference>
<evidence type="ECO:0000256" key="6">
    <source>
        <dbReference type="ARBA" id="ARBA00022679"/>
    </source>
</evidence>
<keyword evidence="12" id="KW-1133">Transmembrane helix</keyword>
<dbReference type="SUPFAM" id="SSF55874">
    <property type="entry name" value="ATPase domain of HSP90 chaperone/DNA topoisomerase II/histidine kinase"/>
    <property type="match status" value="1"/>
</dbReference>
<dbReference type="InterPro" id="IPR050640">
    <property type="entry name" value="Bact_2-comp_sensor_kinase"/>
</dbReference>
<dbReference type="SUPFAM" id="SSF158472">
    <property type="entry name" value="HAMP domain-like"/>
    <property type="match status" value="1"/>
</dbReference>
<evidence type="ECO:0000256" key="4">
    <source>
        <dbReference type="ARBA" id="ARBA00022475"/>
    </source>
</evidence>
<keyword evidence="7" id="KW-0547">Nucleotide-binding</keyword>
<evidence type="ECO:0000313" key="15">
    <source>
        <dbReference type="EMBL" id="THF75234.1"/>
    </source>
</evidence>
<feature type="transmembrane region" description="Helical" evidence="12">
    <location>
        <begin position="274"/>
        <end position="296"/>
    </location>
</feature>
<evidence type="ECO:0000256" key="5">
    <source>
        <dbReference type="ARBA" id="ARBA00022553"/>
    </source>
</evidence>
<keyword evidence="16" id="KW-1185">Reference proteome</keyword>
<keyword evidence="11 12" id="KW-0472">Membrane</keyword>
<keyword evidence="6" id="KW-0808">Transferase</keyword>
<evidence type="ECO:0000313" key="16">
    <source>
        <dbReference type="Proteomes" id="UP000310636"/>
    </source>
</evidence>
<dbReference type="GO" id="GO:0000155">
    <property type="term" value="F:phosphorelay sensor kinase activity"/>
    <property type="evidence" value="ECO:0007669"/>
    <property type="project" value="InterPro"/>
</dbReference>
<comment type="caution">
    <text evidence="15">The sequence shown here is derived from an EMBL/GenBank/DDBJ whole genome shotgun (WGS) entry which is preliminary data.</text>
</comment>
<reference evidence="15 16" key="1">
    <citation type="submission" date="2019-04" db="EMBL/GenBank/DDBJ databases">
        <title>Cohnella sp. nov. isolated from preserved vegetables.</title>
        <authorList>
            <person name="Lin S.-Y."/>
            <person name="Hung M.-H."/>
            <person name="Young C.-C."/>
        </authorList>
    </citation>
    <scope>NUCLEOTIDE SEQUENCE [LARGE SCALE GENOMIC DNA]</scope>
    <source>
        <strain evidence="15 16">CC-MHH1044</strain>
    </source>
</reference>
<dbReference type="Pfam" id="PF06580">
    <property type="entry name" value="His_kinase"/>
    <property type="match status" value="1"/>
</dbReference>
<dbReference type="InterPro" id="IPR005467">
    <property type="entry name" value="His_kinase_dom"/>
</dbReference>
<dbReference type="OrthoDB" id="9809348at2"/>
<dbReference type="InterPro" id="IPR003594">
    <property type="entry name" value="HATPase_dom"/>
</dbReference>
<evidence type="ECO:0000256" key="1">
    <source>
        <dbReference type="ARBA" id="ARBA00000085"/>
    </source>
</evidence>
<dbReference type="PROSITE" id="PS50885">
    <property type="entry name" value="HAMP"/>
    <property type="match status" value="1"/>
</dbReference>
<dbReference type="AlphaFoldDB" id="A0A4S4BKH9"/>